<dbReference type="GO" id="GO:0005829">
    <property type="term" value="C:cytosol"/>
    <property type="evidence" value="ECO:0007669"/>
    <property type="project" value="TreeGrafter"/>
</dbReference>
<dbReference type="CDD" id="cd17535">
    <property type="entry name" value="REC_NarL-like"/>
    <property type="match status" value="1"/>
</dbReference>
<dbReference type="InterPro" id="IPR001789">
    <property type="entry name" value="Sig_transdc_resp-reg_receiver"/>
</dbReference>
<accession>A0A0P6WSZ5</accession>
<dbReference type="GO" id="GO:0016887">
    <property type="term" value="F:ATP hydrolysis activity"/>
    <property type="evidence" value="ECO:0007669"/>
    <property type="project" value="TreeGrafter"/>
</dbReference>
<dbReference type="STRING" id="1134406.ADN00_15260"/>
<name>A0A0P6WSZ5_9CHLR</name>
<dbReference type="PANTHER" id="PTHR43384:SF13">
    <property type="entry name" value="SLR0110 PROTEIN"/>
    <property type="match status" value="1"/>
</dbReference>
<dbReference type="RefSeq" id="WP_075063900.1">
    <property type="nucleotide sequence ID" value="NZ_LGCL01000039.1"/>
</dbReference>
<evidence type="ECO:0000259" key="2">
    <source>
        <dbReference type="PROSITE" id="PS50110"/>
    </source>
</evidence>
<dbReference type="GO" id="GO:0051782">
    <property type="term" value="P:negative regulation of cell division"/>
    <property type="evidence" value="ECO:0007669"/>
    <property type="project" value="TreeGrafter"/>
</dbReference>
<dbReference type="GO" id="GO:0005524">
    <property type="term" value="F:ATP binding"/>
    <property type="evidence" value="ECO:0007669"/>
    <property type="project" value="TreeGrafter"/>
</dbReference>
<dbReference type="SUPFAM" id="SSF52540">
    <property type="entry name" value="P-loop containing nucleoside triphosphate hydrolases"/>
    <property type="match status" value="1"/>
</dbReference>
<dbReference type="EMBL" id="LGCL01000039">
    <property type="protein sequence ID" value="KPL72188.1"/>
    <property type="molecule type" value="Genomic_DNA"/>
</dbReference>
<dbReference type="SMART" id="SM00448">
    <property type="entry name" value="REC"/>
    <property type="match status" value="1"/>
</dbReference>
<evidence type="ECO:0000313" key="4">
    <source>
        <dbReference type="Proteomes" id="UP000050417"/>
    </source>
</evidence>
<dbReference type="GO" id="GO:0000160">
    <property type="term" value="P:phosphorelay signal transduction system"/>
    <property type="evidence" value="ECO:0007669"/>
    <property type="project" value="InterPro"/>
</dbReference>
<dbReference type="Pfam" id="PF13614">
    <property type="entry name" value="AAA_31"/>
    <property type="match status" value="1"/>
</dbReference>
<organism evidence="3 4">
    <name type="scientific">Ornatilinea apprima</name>
    <dbReference type="NCBI Taxonomy" id="1134406"/>
    <lineage>
        <taxon>Bacteria</taxon>
        <taxon>Bacillati</taxon>
        <taxon>Chloroflexota</taxon>
        <taxon>Anaerolineae</taxon>
        <taxon>Anaerolineales</taxon>
        <taxon>Anaerolineaceae</taxon>
        <taxon>Ornatilinea</taxon>
    </lineage>
</organism>
<dbReference type="InterPro" id="IPR011006">
    <property type="entry name" value="CheY-like_superfamily"/>
</dbReference>
<dbReference type="InterPro" id="IPR050625">
    <property type="entry name" value="ParA/MinD_ATPase"/>
</dbReference>
<dbReference type="Proteomes" id="UP000050417">
    <property type="component" value="Unassembled WGS sequence"/>
</dbReference>
<reference evidence="3 4" key="1">
    <citation type="submission" date="2015-07" db="EMBL/GenBank/DDBJ databases">
        <title>Genome sequence of Ornatilinea apprima DSM 23815.</title>
        <authorList>
            <person name="Hemp J."/>
            <person name="Ward L.M."/>
            <person name="Pace L.A."/>
            <person name="Fischer W.W."/>
        </authorList>
    </citation>
    <scope>NUCLEOTIDE SEQUENCE [LARGE SCALE GENOMIC DNA]</scope>
    <source>
        <strain evidence="3 4">P3M-1</strain>
    </source>
</reference>
<dbReference type="InterPro" id="IPR027417">
    <property type="entry name" value="P-loop_NTPase"/>
</dbReference>
<feature type="domain" description="Response regulatory" evidence="2">
    <location>
        <begin position="8"/>
        <end position="124"/>
    </location>
</feature>
<dbReference type="InterPro" id="IPR058245">
    <property type="entry name" value="NreC/VraR/RcsB-like_REC"/>
</dbReference>
<dbReference type="OrthoDB" id="9794577at2"/>
<dbReference type="AlphaFoldDB" id="A0A0P6WSZ5"/>
<dbReference type="SUPFAM" id="SSF52172">
    <property type="entry name" value="CheY-like"/>
    <property type="match status" value="1"/>
</dbReference>
<keyword evidence="4" id="KW-1185">Reference proteome</keyword>
<gene>
    <name evidence="3" type="ORF">ADN00_15260</name>
</gene>
<feature type="modified residue" description="4-aspartylphosphate" evidence="1">
    <location>
        <position position="59"/>
    </location>
</feature>
<dbReference type="Pfam" id="PF00072">
    <property type="entry name" value="Response_reg"/>
    <property type="match status" value="1"/>
</dbReference>
<proteinExistence type="predicted"/>
<dbReference type="Gene3D" id="3.40.50.300">
    <property type="entry name" value="P-loop containing nucleotide triphosphate hydrolases"/>
    <property type="match status" value="1"/>
</dbReference>
<dbReference type="InterPro" id="IPR025669">
    <property type="entry name" value="AAA_dom"/>
</dbReference>
<dbReference type="GO" id="GO:0009898">
    <property type="term" value="C:cytoplasmic side of plasma membrane"/>
    <property type="evidence" value="ECO:0007669"/>
    <property type="project" value="TreeGrafter"/>
</dbReference>
<dbReference type="Gene3D" id="3.40.50.2300">
    <property type="match status" value="1"/>
</dbReference>
<comment type="caution">
    <text evidence="3">The sequence shown here is derived from an EMBL/GenBank/DDBJ whole genome shotgun (WGS) entry which is preliminary data.</text>
</comment>
<evidence type="ECO:0000256" key="1">
    <source>
        <dbReference type="PROSITE-ProRule" id="PRU00169"/>
    </source>
</evidence>
<evidence type="ECO:0000313" key="3">
    <source>
        <dbReference type="EMBL" id="KPL72188.1"/>
    </source>
</evidence>
<sequence length="411" mass="45429">MPAEEKIRVLIVDDIDETRENVRRLLQFDRDIEVVGSARSGKEAIQLTQQIKPDVVVMDINMPDMDGITATEEILKKMPFVQVVILSVQGDPSYMRRAMLAGARDFLTKPPSIDELTAAIKRAGKMAQEERERSAGTFPSGAAVPGASHGHPVGPLGRIIVVYSPKGGTGVTTIATNLALSLNDPQNEVLLIDASLQFGDVMVFLNEQSKNSVADLSPRAEELDPDIVKDVCFKHSSGISVLAAPPRPEIAEGVEADHFFKMLQYLKQIYRYIIIDTNSYMTEVVQTALELADLIVLVTTQNIPAIKNANLFLSLSDKVGIAREKIIFVMNLFDKHNSISPEKVGETLRQKIHYVIPFDEKVVNLSITRGVPLMVDNKIHPISKTIIMLAEGIRERAAKMDDIGMDLHLKK</sequence>
<keyword evidence="1" id="KW-0597">Phosphoprotein</keyword>
<dbReference type="PROSITE" id="PS50110">
    <property type="entry name" value="RESPONSE_REGULATORY"/>
    <property type="match status" value="1"/>
</dbReference>
<protein>
    <recommendedName>
        <fullName evidence="2">Response regulatory domain-containing protein</fullName>
    </recommendedName>
</protein>
<dbReference type="PANTHER" id="PTHR43384">
    <property type="entry name" value="SEPTUM SITE-DETERMINING PROTEIN MIND HOMOLOG, CHLOROPLASTIC-RELATED"/>
    <property type="match status" value="1"/>
</dbReference>